<evidence type="ECO:0000256" key="6">
    <source>
        <dbReference type="PROSITE-ProRule" id="PRU10015"/>
    </source>
</evidence>
<dbReference type="Gene3D" id="3.40.50.150">
    <property type="entry name" value="Vaccinia Virus protein VP39"/>
    <property type="match status" value="1"/>
</dbReference>
<dbReference type="AlphaFoldDB" id="A0A162JSC8"/>
<organism evidence="9 10">
    <name type="scientific">Tistrella mobilis</name>
    <dbReference type="NCBI Taxonomy" id="171437"/>
    <lineage>
        <taxon>Bacteria</taxon>
        <taxon>Pseudomonadati</taxon>
        <taxon>Pseudomonadota</taxon>
        <taxon>Alphaproteobacteria</taxon>
        <taxon>Geminicoccales</taxon>
        <taxon>Geminicoccaceae</taxon>
        <taxon>Tistrella</taxon>
    </lineage>
</organism>
<dbReference type="Gene3D" id="2.40.50.140">
    <property type="entry name" value="Nucleic acid-binding proteins"/>
    <property type="match status" value="1"/>
</dbReference>
<keyword evidence="3 5" id="KW-0949">S-adenosyl-L-methionine</keyword>
<proteinExistence type="inferred from homology"/>
<dbReference type="GO" id="GO:0070041">
    <property type="term" value="F:rRNA (uridine-C5-)-methyltransferase activity"/>
    <property type="evidence" value="ECO:0007669"/>
    <property type="project" value="TreeGrafter"/>
</dbReference>
<sequence length="535" mass="57028">MDDDRDDDREDAELDGIPGDEDDAGGLRPGTQIEVRITDLGSHGDGIGSYEGRPVFVSHALPGDLVAATVETVERDRIRARWLELVEPGPVRVEPACPHFGPCGGCALQHMALHDYRGWKRGLVADILARNGFEDAKLAPMLPAEPQERRRTSWKLRATARKAVVGYMEAGSRHVVDVEHCLLLVPELDRLIPQLRAFMSGPDGYPHPTHFRDAHAEATEGGVDLVLTLSQAPDAEGLQALARFAETAGLARISWRPEPDPVPEPQRGGRGRNQKGRQRSPARGGPRAGNAPAILAEPEVVVRRQAPVVHRGGVALEPPPAGFAQATASGEEALVSFVAGVCGHVIEEGGTIGDFFAGSGTFALALAHRGARVIAAEVEGPALEALSRAAAAAGLSDRVTVEPRDLMRWPPSARDLAILDAAVFDPPRAGARALTEQLAASGVPLIAAVSCNPVTFVRDAKILAAAGYRLVRVMPVDQFLWSRHVELAAEFRLDPALAAARGGTGRQAPRDDPHAPPRGRGAAKTDRGPKQRGMR</sequence>
<keyword evidence="4" id="KW-0408">Iron</keyword>
<dbReference type="PROSITE" id="PS51687">
    <property type="entry name" value="SAM_MT_RNA_M5U"/>
    <property type="match status" value="1"/>
</dbReference>
<feature type="binding site" evidence="5">
    <location>
        <position position="425"/>
    </location>
    <ligand>
        <name>S-adenosyl-L-methionine</name>
        <dbReference type="ChEBI" id="CHEBI:59789"/>
    </ligand>
</feature>
<feature type="compositionally biased region" description="Low complexity" evidence="7">
    <location>
        <begin position="281"/>
        <end position="292"/>
    </location>
</feature>
<dbReference type="EMBL" id="LPZR01000217">
    <property type="protein sequence ID" value="KYO49778.1"/>
    <property type="molecule type" value="Genomic_DNA"/>
</dbReference>
<dbReference type="PANTHER" id="PTHR11061:SF30">
    <property type="entry name" value="TRNA (URACIL(54)-C(5))-METHYLTRANSFERASE"/>
    <property type="match status" value="1"/>
</dbReference>
<gene>
    <name evidence="9" type="ORF">AUP44_16055</name>
</gene>
<dbReference type="PANTHER" id="PTHR11061">
    <property type="entry name" value="RNA M5U METHYLTRANSFERASE"/>
    <property type="match status" value="1"/>
</dbReference>
<protein>
    <recommendedName>
        <fullName evidence="8">TRAM domain-containing protein</fullName>
    </recommendedName>
</protein>
<keyword evidence="1 5" id="KW-0489">Methyltransferase</keyword>
<evidence type="ECO:0000256" key="3">
    <source>
        <dbReference type="ARBA" id="ARBA00022691"/>
    </source>
</evidence>
<feature type="active site" evidence="6">
    <location>
        <position position="451"/>
    </location>
</feature>
<dbReference type="SUPFAM" id="SSF50249">
    <property type="entry name" value="Nucleic acid-binding proteins"/>
    <property type="match status" value="1"/>
</dbReference>
<reference evidence="9 10" key="1">
    <citation type="submission" date="2015-12" db="EMBL/GenBank/DDBJ databases">
        <title>Genome sequence of Tistrella mobilis MCCC 1A02139.</title>
        <authorList>
            <person name="Lu L."/>
            <person name="Lai Q."/>
            <person name="Shao Z."/>
            <person name="Qian P."/>
        </authorList>
    </citation>
    <scope>NUCLEOTIDE SEQUENCE [LARGE SCALE GENOMIC DNA]</scope>
    <source>
        <strain evidence="9 10">MCCC 1A02139</strain>
    </source>
</reference>
<comment type="similarity">
    <text evidence="5">Belongs to the class I-like SAM-binding methyltransferase superfamily. RNA M5U methyltransferase family.</text>
</comment>
<dbReference type="InterPro" id="IPR010280">
    <property type="entry name" value="U5_MeTrfase_fam"/>
</dbReference>
<feature type="binding site" evidence="5">
    <location>
        <position position="356"/>
    </location>
    <ligand>
        <name>S-adenosyl-L-methionine</name>
        <dbReference type="ChEBI" id="CHEBI:59789"/>
    </ligand>
</feature>
<feature type="active site" description="Nucleophile" evidence="5">
    <location>
        <position position="451"/>
    </location>
</feature>
<feature type="compositionally biased region" description="Acidic residues" evidence="7">
    <location>
        <begin position="1"/>
        <end position="24"/>
    </location>
</feature>
<evidence type="ECO:0000256" key="5">
    <source>
        <dbReference type="PROSITE-ProRule" id="PRU01024"/>
    </source>
</evidence>
<dbReference type="PROSITE" id="PS01230">
    <property type="entry name" value="TRMA_1"/>
    <property type="match status" value="1"/>
</dbReference>
<comment type="caution">
    <text evidence="9">The sequence shown here is derived from an EMBL/GenBank/DDBJ whole genome shotgun (WGS) entry which is preliminary data.</text>
</comment>
<dbReference type="Gene3D" id="2.40.50.1070">
    <property type="match status" value="1"/>
</dbReference>
<dbReference type="Pfam" id="PF01938">
    <property type="entry name" value="TRAM"/>
    <property type="match status" value="1"/>
</dbReference>
<dbReference type="PROSITE" id="PS50926">
    <property type="entry name" value="TRAM"/>
    <property type="match status" value="1"/>
</dbReference>
<feature type="domain" description="TRAM" evidence="8">
    <location>
        <begin position="26"/>
        <end position="84"/>
    </location>
</feature>
<evidence type="ECO:0000313" key="10">
    <source>
        <dbReference type="Proteomes" id="UP000075787"/>
    </source>
</evidence>
<evidence type="ECO:0000256" key="2">
    <source>
        <dbReference type="ARBA" id="ARBA00022679"/>
    </source>
</evidence>
<evidence type="ECO:0000256" key="1">
    <source>
        <dbReference type="ARBA" id="ARBA00022603"/>
    </source>
</evidence>
<dbReference type="Proteomes" id="UP000075787">
    <property type="component" value="Unassembled WGS sequence"/>
</dbReference>
<keyword evidence="4" id="KW-0411">Iron-sulfur</keyword>
<evidence type="ECO:0000313" key="9">
    <source>
        <dbReference type="EMBL" id="KYO49778.1"/>
    </source>
</evidence>
<dbReference type="InterPro" id="IPR002792">
    <property type="entry name" value="TRAM_dom"/>
</dbReference>
<dbReference type="OrthoDB" id="9804590at2"/>
<dbReference type="SUPFAM" id="SSF53335">
    <property type="entry name" value="S-adenosyl-L-methionine-dependent methyltransferases"/>
    <property type="match status" value="1"/>
</dbReference>
<evidence type="ECO:0000256" key="4">
    <source>
        <dbReference type="ARBA" id="ARBA00023014"/>
    </source>
</evidence>
<dbReference type="InterPro" id="IPR029063">
    <property type="entry name" value="SAM-dependent_MTases_sf"/>
</dbReference>
<feature type="binding site" evidence="5">
    <location>
        <position position="325"/>
    </location>
    <ligand>
        <name>S-adenosyl-L-methionine</name>
        <dbReference type="ChEBI" id="CHEBI:59789"/>
    </ligand>
</feature>
<accession>A0A162JSC8</accession>
<evidence type="ECO:0000256" key="7">
    <source>
        <dbReference type="SAM" id="MobiDB-lite"/>
    </source>
</evidence>
<evidence type="ECO:0000259" key="8">
    <source>
        <dbReference type="PROSITE" id="PS50926"/>
    </source>
</evidence>
<feature type="compositionally biased region" description="Basic residues" evidence="7">
    <location>
        <begin position="269"/>
        <end position="280"/>
    </location>
</feature>
<dbReference type="GeneID" id="97242648"/>
<feature type="region of interest" description="Disordered" evidence="7">
    <location>
        <begin position="1"/>
        <end position="29"/>
    </location>
</feature>
<keyword evidence="2 5" id="KW-0808">Transferase</keyword>
<dbReference type="InterPro" id="IPR012340">
    <property type="entry name" value="NA-bd_OB-fold"/>
</dbReference>
<feature type="region of interest" description="Disordered" evidence="7">
    <location>
        <begin position="252"/>
        <end position="292"/>
    </location>
</feature>
<feature type="region of interest" description="Disordered" evidence="7">
    <location>
        <begin position="500"/>
        <end position="535"/>
    </location>
</feature>
<dbReference type="GO" id="GO:0070475">
    <property type="term" value="P:rRNA base methylation"/>
    <property type="evidence" value="ECO:0007669"/>
    <property type="project" value="TreeGrafter"/>
</dbReference>
<dbReference type="InterPro" id="IPR030390">
    <property type="entry name" value="MeTrfase_TrmA_AS"/>
</dbReference>
<dbReference type="GO" id="GO:0051536">
    <property type="term" value="F:iron-sulfur cluster binding"/>
    <property type="evidence" value="ECO:0007669"/>
    <property type="project" value="UniProtKB-KW"/>
</dbReference>
<feature type="binding site" evidence="5">
    <location>
        <position position="377"/>
    </location>
    <ligand>
        <name>S-adenosyl-L-methionine</name>
        <dbReference type="ChEBI" id="CHEBI:59789"/>
    </ligand>
</feature>
<keyword evidence="4" id="KW-0479">Metal-binding</keyword>
<name>A0A162JSC8_9PROT</name>
<dbReference type="RefSeq" id="WP_062769734.1">
    <property type="nucleotide sequence ID" value="NZ_CP121045.1"/>
</dbReference>